<dbReference type="Pfam" id="PF07308">
    <property type="entry name" value="DUF1456"/>
    <property type="match status" value="2"/>
</dbReference>
<evidence type="ECO:0000313" key="1">
    <source>
        <dbReference type="EMBL" id="CAG5081461.1"/>
    </source>
</evidence>
<dbReference type="Proteomes" id="UP000683507">
    <property type="component" value="Chromosome"/>
</dbReference>
<accession>A0A916NBQ8</accession>
<dbReference type="PANTHER" id="PTHR37805">
    <property type="entry name" value="CYTOPLASMIC PROTEIN-RELATED"/>
    <property type="match status" value="1"/>
</dbReference>
<dbReference type="KEGG" id="ptan:CRYO30217_01639"/>
<sequence length="157" mass="18635">MDNNTILRQLRFIFDLSDDQMINIFKQADVEVTRAEISDWLKKENQEDFKPIRDKQLATFLNGFINKRRGKREGEQPKPEKSLNNNLIFKKLKIALNFRDTDMLEVFELADLKISKGEINNIFRNPKHPKFVTCKDQFLRNFLTGLQLKYKPESLDQ</sequence>
<gene>
    <name evidence="1" type="ORF">CRYO30217_01639</name>
</gene>
<name>A0A916NBQ8_9FLAO</name>
<dbReference type="PANTHER" id="PTHR37805:SF1">
    <property type="entry name" value="CYTOPLASMIC PROTEIN"/>
    <property type="match status" value="1"/>
</dbReference>
<dbReference type="InterPro" id="IPR009921">
    <property type="entry name" value="YehS-like"/>
</dbReference>
<evidence type="ECO:0000313" key="2">
    <source>
        <dbReference type="Proteomes" id="UP000683507"/>
    </source>
</evidence>
<dbReference type="AlphaFoldDB" id="A0A916NBQ8"/>
<proteinExistence type="predicted"/>
<organism evidence="1 2">
    <name type="scientific">Parvicella tangerina</name>
    <dbReference type="NCBI Taxonomy" id="2829795"/>
    <lineage>
        <taxon>Bacteria</taxon>
        <taxon>Pseudomonadati</taxon>
        <taxon>Bacteroidota</taxon>
        <taxon>Flavobacteriia</taxon>
        <taxon>Flavobacteriales</taxon>
        <taxon>Parvicellaceae</taxon>
        <taxon>Parvicella</taxon>
    </lineage>
</organism>
<evidence type="ECO:0008006" key="3">
    <source>
        <dbReference type="Google" id="ProtNLM"/>
    </source>
</evidence>
<keyword evidence="2" id="KW-1185">Reference proteome</keyword>
<protein>
    <recommendedName>
        <fullName evidence="3">DUF1456 family protein</fullName>
    </recommendedName>
</protein>
<dbReference type="RefSeq" id="WP_258541835.1">
    <property type="nucleotide sequence ID" value="NZ_OU015584.1"/>
</dbReference>
<dbReference type="EMBL" id="OU015584">
    <property type="protein sequence ID" value="CAG5081461.1"/>
    <property type="molecule type" value="Genomic_DNA"/>
</dbReference>
<reference evidence="1" key="1">
    <citation type="submission" date="2021-04" db="EMBL/GenBank/DDBJ databases">
        <authorList>
            <person name="Rodrigo-Torres L."/>
            <person name="Arahal R. D."/>
            <person name="Lucena T."/>
        </authorList>
    </citation>
    <scope>NUCLEOTIDE SEQUENCE</scope>
    <source>
        <strain evidence="1">AS29M-1</strain>
    </source>
</reference>